<evidence type="ECO:0000313" key="1">
    <source>
        <dbReference type="EMBL" id="MDR0181744.1"/>
    </source>
</evidence>
<evidence type="ECO:0000313" key="2">
    <source>
        <dbReference type="Proteomes" id="UP001233535"/>
    </source>
</evidence>
<sequence>MFRACRLAGNELSQEERFALLALRHRSQLFAWERALMAPGVMDRLVELGFTVFDGSGWEPTIRGSELIARLTGHDFSLIAQSDAVIERERNVD</sequence>
<dbReference type="RefSeq" id="WP_309261999.1">
    <property type="nucleotide sequence ID" value="NZ_JARUHG010000001.1"/>
</dbReference>
<protein>
    <submittedName>
        <fullName evidence="1">Uncharacterized protein</fullName>
    </submittedName>
</protein>
<name>A0ABU1C975_9GAMM</name>
<keyword evidence="2" id="KW-1185">Reference proteome</keyword>
<dbReference type="EMBL" id="JARUHG010000001">
    <property type="protein sequence ID" value="MDR0181744.1"/>
    <property type="molecule type" value="Genomic_DNA"/>
</dbReference>
<accession>A0ABU1C975</accession>
<organism evidence="1 2">
    <name type="scientific">Lysobacter arvi</name>
    <dbReference type="NCBI Taxonomy" id="3038776"/>
    <lineage>
        <taxon>Bacteria</taxon>
        <taxon>Pseudomonadati</taxon>
        <taxon>Pseudomonadota</taxon>
        <taxon>Gammaproteobacteria</taxon>
        <taxon>Lysobacterales</taxon>
        <taxon>Lysobacteraceae</taxon>
        <taxon>Lysobacter</taxon>
    </lineage>
</organism>
<comment type="caution">
    <text evidence="1">The sequence shown here is derived from an EMBL/GenBank/DDBJ whole genome shotgun (WGS) entry which is preliminary data.</text>
</comment>
<proteinExistence type="predicted"/>
<gene>
    <name evidence="1" type="ORF">P8609_02020</name>
</gene>
<reference evidence="1 2" key="1">
    <citation type="submission" date="2023-04" db="EMBL/GenBank/DDBJ databases">
        <title>Lysobacter sp. strain UC isolated from soil sample.</title>
        <authorList>
            <person name="Choksket S."/>
            <person name="Harshvardhan F."/>
            <person name="Rana R."/>
            <person name="Patil P.B."/>
            <person name="Korpole S."/>
        </authorList>
    </citation>
    <scope>NUCLEOTIDE SEQUENCE [LARGE SCALE GENOMIC DNA]</scope>
    <source>
        <strain evidence="1 2">UC</strain>
    </source>
</reference>
<dbReference type="Proteomes" id="UP001233535">
    <property type="component" value="Unassembled WGS sequence"/>
</dbReference>